<dbReference type="GO" id="GO:0008253">
    <property type="term" value="F:5'-nucleotidase activity"/>
    <property type="evidence" value="ECO:0007669"/>
    <property type="project" value="UniProtKB-EC"/>
</dbReference>
<dbReference type="InterPro" id="IPR004843">
    <property type="entry name" value="Calcineurin-like_PHP"/>
</dbReference>
<dbReference type="Gene3D" id="3.90.780.10">
    <property type="entry name" value="5'-Nucleotidase, C-terminal domain"/>
    <property type="match status" value="1"/>
</dbReference>
<dbReference type="InterPro" id="IPR029052">
    <property type="entry name" value="Metallo-depent_PP-like"/>
</dbReference>
<evidence type="ECO:0000259" key="9">
    <source>
        <dbReference type="Pfam" id="PF00149"/>
    </source>
</evidence>
<dbReference type="InterPro" id="IPR036907">
    <property type="entry name" value="5'-Nucleotdase_C_sf"/>
</dbReference>
<dbReference type="FunFam" id="3.90.780.10:FF:000001">
    <property type="entry name" value="NT5E isoform 3"/>
    <property type="match status" value="1"/>
</dbReference>
<evidence type="ECO:0000256" key="1">
    <source>
        <dbReference type="ARBA" id="ARBA00000815"/>
    </source>
</evidence>
<keyword evidence="4" id="KW-0479">Metal-binding</keyword>
<keyword evidence="5" id="KW-0732">Signal</keyword>
<dbReference type="Pfam" id="PF02872">
    <property type="entry name" value="5_nucleotid_C"/>
    <property type="match status" value="1"/>
</dbReference>
<dbReference type="Pfam" id="PF00149">
    <property type="entry name" value="Metallophos"/>
    <property type="match status" value="1"/>
</dbReference>
<sequence length="606" mass="65912">MLYLGVGVVLLIQGLCVLPVAGYDLLILHTNDFHDRVEETNKYSGSCSTKNSEEGKCFGGVSRIKYMVDKQRSQSSNSILLDAGDQYQGTLWFYKFGGELLAHFMNLIGYDAMGLGNHEFDNNVVGLIPFVNNATFQVLSSNIDLSNTPALQGKIQRSAKFDIGGETIGVIGYTTTDTTYISDPGNVKFTDELTAVQAEADKLMADGVNKIIAVGHQGFSHDRDMASSLRGVDVIVGGHSNTFLYTGDAPSNEDPLGDYPFVTQTSATGETVLVVQDYAFGKYLGSLHVTFDNDGKVTNYHGNPILLDASVPKDNATESVVQSYLPQIQALQQDSIGSTHVFLEGDAKVCRTRECNLGNFICDGILEQNLRHSDARYWSDVSIAVVNSGGIRASINTGAITVGDAIKVQPFRNTIDIVELRGDSVLEILEHSASLWTEVEEELNGGFLQVAGMRIVYDMSQAIGSRVIDVQMMCSKCSIPHFEPLNMTQIYQIVMNSYIADGGDTYTMIPTLTVRRHTIGNVDLDIFIEHIRQNSPVIQGLDGRIRFVQDLMADSLTSKLVNQECPKCIIKSTDSAPGVAVSSPLVVLGLMGLALWAPVSLALTQI</sequence>
<protein>
    <recommendedName>
        <fullName evidence="3">5'-nucleotidase</fullName>
        <ecNumber evidence="3">3.1.3.5</ecNumber>
    </recommendedName>
</protein>
<name>A0AAE1AKD2_9GAST</name>
<dbReference type="CDD" id="cd07409">
    <property type="entry name" value="MPP_CD73_N"/>
    <property type="match status" value="1"/>
</dbReference>
<dbReference type="Gene3D" id="3.60.21.10">
    <property type="match status" value="1"/>
</dbReference>
<evidence type="ECO:0000313" key="12">
    <source>
        <dbReference type="Proteomes" id="UP001283361"/>
    </source>
</evidence>
<comment type="catalytic activity">
    <reaction evidence="1">
        <text>a ribonucleoside 5'-phosphate + H2O = a ribonucleoside + phosphate</text>
        <dbReference type="Rhea" id="RHEA:12484"/>
        <dbReference type="ChEBI" id="CHEBI:15377"/>
        <dbReference type="ChEBI" id="CHEBI:18254"/>
        <dbReference type="ChEBI" id="CHEBI:43474"/>
        <dbReference type="ChEBI" id="CHEBI:58043"/>
        <dbReference type="EC" id="3.1.3.5"/>
    </reaction>
</comment>
<dbReference type="GO" id="GO:0005886">
    <property type="term" value="C:plasma membrane"/>
    <property type="evidence" value="ECO:0007669"/>
    <property type="project" value="TreeGrafter"/>
</dbReference>
<evidence type="ECO:0000256" key="3">
    <source>
        <dbReference type="ARBA" id="ARBA00012643"/>
    </source>
</evidence>
<dbReference type="InterPro" id="IPR006146">
    <property type="entry name" value="5'-Nucleotdase_CS"/>
</dbReference>
<comment type="similarity">
    <text evidence="2 8">Belongs to the 5'-nucleotidase family.</text>
</comment>
<organism evidence="11 12">
    <name type="scientific">Elysia crispata</name>
    <name type="common">lettuce slug</name>
    <dbReference type="NCBI Taxonomy" id="231223"/>
    <lineage>
        <taxon>Eukaryota</taxon>
        <taxon>Metazoa</taxon>
        <taxon>Spiralia</taxon>
        <taxon>Lophotrochozoa</taxon>
        <taxon>Mollusca</taxon>
        <taxon>Gastropoda</taxon>
        <taxon>Heterobranchia</taxon>
        <taxon>Euthyneura</taxon>
        <taxon>Panpulmonata</taxon>
        <taxon>Sacoglossa</taxon>
        <taxon>Placobranchoidea</taxon>
        <taxon>Plakobranchidae</taxon>
        <taxon>Elysia</taxon>
    </lineage>
</organism>
<dbReference type="EMBL" id="JAWDGP010001676">
    <property type="protein sequence ID" value="KAK3789429.1"/>
    <property type="molecule type" value="Genomic_DNA"/>
</dbReference>
<feature type="domain" description="Calcineurin-like phosphoesterase" evidence="9">
    <location>
        <begin position="27"/>
        <end position="240"/>
    </location>
</feature>
<evidence type="ECO:0000256" key="2">
    <source>
        <dbReference type="ARBA" id="ARBA00006654"/>
    </source>
</evidence>
<dbReference type="PROSITE" id="PS00786">
    <property type="entry name" value="5_NUCLEOTIDASE_2"/>
    <property type="match status" value="1"/>
</dbReference>
<dbReference type="GO" id="GO:0046872">
    <property type="term" value="F:metal ion binding"/>
    <property type="evidence" value="ECO:0007669"/>
    <property type="project" value="UniProtKB-KW"/>
</dbReference>
<keyword evidence="6 8" id="KW-0547">Nucleotide-binding</keyword>
<dbReference type="Proteomes" id="UP001283361">
    <property type="component" value="Unassembled WGS sequence"/>
</dbReference>
<evidence type="ECO:0000256" key="7">
    <source>
        <dbReference type="ARBA" id="ARBA00022801"/>
    </source>
</evidence>
<dbReference type="PANTHER" id="PTHR11575:SF24">
    <property type="entry name" value="5'-NUCLEOTIDASE"/>
    <property type="match status" value="1"/>
</dbReference>
<dbReference type="GO" id="GO:0006196">
    <property type="term" value="P:AMP catabolic process"/>
    <property type="evidence" value="ECO:0007669"/>
    <property type="project" value="TreeGrafter"/>
</dbReference>
<evidence type="ECO:0000313" key="11">
    <source>
        <dbReference type="EMBL" id="KAK3789429.1"/>
    </source>
</evidence>
<dbReference type="SUPFAM" id="SSF56300">
    <property type="entry name" value="Metallo-dependent phosphatases"/>
    <property type="match status" value="1"/>
</dbReference>
<evidence type="ECO:0000259" key="10">
    <source>
        <dbReference type="Pfam" id="PF02872"/>
    </source>
</evidence>
<accession>A0AAE1AKD2</accession>
<evidence type="ECO:0000256" key="4">
    <source>
        <dbReference type="ARBA" id="ARBA00022723"/>
    </source>
</evidence>
<comment type="caution">
    <text evidence="11">The sequence shown here is derived from an EMBL/GenBank/DDBJ whole genome shotgun (WGS) entry which is preliminary data.</text>
</comment>
<proteinExistence type="inferred from homology"/>
<gene>
    <name evidence="11" type="ORF">RRG08_010622</name>
</gene>
<dbReference type="PANTHER" id="PTHR11575">
    <property type="entry name" value="5'-NUCLEOTIDASE-RELATED"/>
    <property type="match status" value="1"/>
</dbReference>
<evidence type="ECO:0000256" key="6">
    <source>
        <dbReference type="ARBA" id="ARBA00022741"/>
    </source>
</evidence>
<dbReference type="FunFam" id="3.60.21.10:FF:000020">
    <property type="entry name" value="NT5E isoform 4"/>
    <property type="match status" value="1"/>
</dbReference>
<dbReference type="EC" id="3.1.3.5" evidence="3"/>
<dbReference type="PRINTS" id="PR01607">
    <property type="entry name" value="APYRASEFAMLY"/>
</dbReference>
<keyword evidence="7 8" id="KW-0378">Hydrolase</keyword>
<dbReference type="AlphaFoldDB" id="A0AAE1AKD2"/>
<dbReference type="GO" id="GO:0000166">
    <property type="term" value="F:nucleotide binding"/>
    <property type="evidence" value="ECO:0007669"/>
    <property type="project" value="UniProtKB-KW"/>
</dbReference>
<evidence type="ECO:0000256" key="5">
    <source>
        <dbReference type="ARBA" id="ARBA00022729"/>
    </source>
</evidence>
<dbReference type="SUPFAM" id="SSF55816">
    <property type="entry name" value="5'-nucleotidase (syn. UDP-sugar hydrolase), C-terminal domain"/>
    <property type="match status" value="1"/>
</dbReference>
<keyword evidence="12" id="KW-1185">Reference proteome</keyword>
<reference evidence="11" key="1">
    <citation type="journal article" date="2023" name="G3 (Bethesda)">
        <title>A reference genome for the long-term kleptoplast-retaining sea slug Elysia crispata morphotype clarki.</title>
        <authorList>
            <person name="Eastman K.E."/>
            <person name="Pendleton A.L."/>
            <person name="Shaikh M.A."/>
            <person name="Suttiyut T."/>
            <person name="Ogas R."/>
            <person name="Tomko P."/>
            <person name="Gavelis G."/>
            <person name="Widhalm J.R."/>
            <person name="Wisecaver J.H."/>
        </authorList>
    </citation>
    <scope>NUCLEOTIDE SEQUENCE</scope>
    <source>
        <strain evidence="11">ECLA1</strain>
    </source>
</reference>
<dbReference type="InterPro" id="IPR008334">
    <property type="entry name" value="5'-Nucleotdase_C"/>
</dbReference>
<feature type="domain" description="5'-Nucleotidase C-terminal" evidence="10">
    <location>
        <begin position="336"/>
        <end position="509"/>
    </location>
</feature>
<evidence type="ECO:0000256" key="8">
    <source>
        <dbReference type="RuleBase" id="RU362119"/>
    </source>
</evidence>
<dbReference type="InterPro" id="IPR006179">
    <property type="entry name" value="5_nucleotidase/apyrase"/>
</dbReference>